<dbReference type="InterPro" id="IPR013320">
    <property type="entry name" value="ConA-like_dom_sf"/>
</dbReference>
<feature type="domain" description="LamG-like jellyroll fold" evidence="5">
    <location>
        <begin position="780"/>
        <end position="920"/>
    </location>
</feature>
<keyword evidence="4" id="KW-0472">Membrane</keyword>
<dbReference type="PANTHER" id="PTHR46943">
    <property type="entry name" value="PENTRAXIN-RELATED PROTEIN PTX3"/>
    <property type="match status" value="1"/>
</dbReference>
<evidence type="ECO:0000313" key="6">
    <source>
        <dbReference type="EMBL" id="PZG23437.1"/>
    </source>
</evidence>
<organism evidence="6 7">
    <name type="scientific">Micromonospora craterilacus</name>
    <dbReference type="NCBI Taxonomy" id="1655439"/>
    <lineage>
        <taxon>Bacteria</taxon>
        <taxon>Bacillati</taxon>
        <taxon>Actinomycetota</taxon>
        <taxon>Actinomycetes</taxon>
        <taxon>Micromonosporales</taxon>
        <taxon>Micromonosporaceae</taxon>
        <taxon>Micromonospora</taxon>
    </lineage>
</organism>
<protein>
    <recommendedName>
        <fullName evidence="5">LamG-like jellyroll fold domain-containing protein</fullName>
    </recommendedName>
</protein>
<comment type="caution">
    <text evidence="6">The sequence shown here is derived from an EMBL/GenBank/DDBJ whole genome shotgun (WGS) entry which is preliminary data.</text>
</comment>
<dbReference type="Pfam" id="PF13385">
    <property type="entry name" value="Laminin_G_3"/>
    <property type="match status" value="3"/>
</dbReference>
<keyword evidence="7" id="KW-1185">Reference proteome</keyword>
<dbReference type="InterPro" id="IPR006558">
    <property type="entry name" value="LamG-like"/>
</dbReference>
<sequence>MALGLIFLYVVPQLLITLLYGGAAVPSVRSAWLSSTVASVLLAASLQVVWPPDRAAAEPADPCPVGAAPTAESEFAAQALAESCDTAVEVLAAASETTKVFAQPSGDFTLESWAEPQWAKRDGSWREIDTTLVVGTDGFVRPVASAADVVFSRGGTGAFASMTGAGASFSLGWPSTLPQGVIADDTITYPSVYPDVDLVVRAERGGFSHLLVVKSAAAADNPLVRETRYVVGGSAEVSVVDGAVTISGPDGLLAAAPPAVAWDSAPPTRTVASGARSAFLAADEPSAFDSDRSTTRGPADSATVAPVDVKVEDGSLTVAAAPEVLDAGHFPVFIDPTYDRKWASWAPVNDSRPTTQWTSGTDWPREVARVGSNYESHGDIWRSHFYFDTSALVGKRLTGAASLDAWLVHTGDCAGESIAIWQTNSLAANTPTWNGMKDKWLHDGALQTKLGKANAGCGQKADWLAFNGSQVKHHVQRHADAGHTSITFGLRMGTESGGRWAKFDPANVKLKTDYQHKPTSPVAIRTTPGGNCATSSPGPWITNRTPTLFGKANDGDGTVKIQFDLNGPTSPADHTSDWTPSGKERGWMTPTLAEGNYNWRVRGTDGVDVDMTSWTGWCYFRLDHTPPTAPVVTRTSGTPIAGQPVTLSFTSSDARSGMKQFAYGIGVDAQQQFKASTGTTTITFTPETGRTVVYVWAQDNAGNYSARTAYNFFTGRITEAQAQGAWRFDGDALDDSGQGRNFTLGTGVGYGPDRKGNANAALTFNGTGCAATSPAVRTDAEYTVAGWAKIADKLSVRALVAQGGTSRSSFYLQYNGPSDRWQLTLSNADIADATFTTISAPAATPLNAWQHVAVTVDPVAKVARLYLDGRLAAEGSLPFAPWNAQERLLVGCVGTGSSAWNQMSGSIDHLGIWQGLLSDAQIARTATELPAGPVGDWPLHANGSETTDRSSDAILPEEVDWADDQYGRAESAMVLDGTRCALTEGTVLRTDESFTVAAWVKLAAVGAGNQTVIGQDGNRVSGWYLGTRYSGGVPYWSLMMKPADDENSPSQFTRSPLAITADVGKWTHLAGVYDATAQRMSLYINGRPAAWVARTGGPWRAGGSMTIGCALYAGVYGDHVDGAISGVRVWRGALTDAEMAAVHGGNPAVKLEGMWPLDGPASDTPTYLADYSGNGRDLTITGPYSWARDRGYGRDGALGLELAANSCAESAGPVVRTDASFTVTAWVLLEQTTDHHTVVSQVGNVHGGFYLKYNPTQDRWHFGIPSTGDSTSATWHTAESQGPPELGKWTHLAGVYDVAAGKVRLYVDGEVQGEANGPASPWMAAGPTLIGCNGAADGRRWSPLGGVVDDVRIWTSTVDPDRIAGLAAG</sequence>
<keyword evidence="4" id="KW-1133">Transmembrane helix</keyword>
<evidence type="ECO:0000256" key="1">
    <source>
        <dbReference type="ARBA" id="ARBA00022729"/>
    </source>
</evidence>
<dbReference type="Gene3D" id="2.60.120.200">
    <property type="match status" value="3"/>
</dbReference>
<feature type="domain" description="LamG-like jellyroll fold" evidence="5">
    <location>
        <begin position="992"/>
        <end position="1137"/>
    </location>
</feature>
<reference evidence="6 7" key="1">
    <citation type="submission" date="2018-01" db="EMBL/GenBank/DDBJ databases">
        <title>Draft genome sequence of Jishengella sp. NA12.</title>
        <authorList>
            <person name="Sahin N."/>
            <person name="Ay H."/>
            <person name="Saygin H."/>
        </authorList>
    </citation>
    <scope>NUCLEOTIDE SEQUENCE [LARGE SCALE GENOMIC DNA]</scope>
    <source>
        <strain evidence="6 7">NA12</strain>
    </source>
</reference>
<dbReference type="Proteomes" id="UP000248924">
    <property type="component" value="Unassembled WGS sequence"/>
</dbReference>
<evidence type="ECO:0000256" key="3">
    <source>
        <dbReference type="SAM" id="MobiDB-lite"/>
    </source>
</evidence>
<feature type="compositionally biased region" description="Polar residues" evidence="3">
    <location>
        <begin position="528"/>
        <end position="543"/>
    </location>
</feature>
<keyword evidence="2" id="KW-1015">Disulfide bond</keyword>
<evidence type="ECO:0000259" key="5">
    <source>
        <dbReference type="SMART" id="SM00560"/>
    </source>
</evidence>
<feature type="compositionally biased region" description="Polar residues" evidence="3">
    <location>
        <begin position="567"/>
        <end position="579"/>
    </location>
</feature>
<keyword evidence="1" id="KW-0732">Signal</keyword>
<dbReference type="EMBL" id="POTY01000009">
    <property type="protein sequence ID" value="PZG23437.1"/>
    <property type="molecule type" value="Genomic_DNA"/>
</dbReference>
<feature type="region of interest" description="Disordered" evidence="3">
    <location>
        <begin position="519"/>
        <end position="543"/>
    </location>
</feature>
<evidence type="ECO:0000256" key="2">
    <source>
        <dbReference type="ARBA" id="ARBA00023157"/>
    </source>
</evidence>
<gene>
    <name evidence="6" type="ORF">C1I95_03240</name>
</gene>
<feature type="domain" description="LamG-like jellyroll fold" evidence="5">
    <location>
        <begin position="1219"/>
        <end position="1361"/>
    </location>
</feature>
<name>A0A2W2FNM6_9ACTN</name>
<dbReference type="GO" id="GO:0006955">
    <property type="term" value="P:immune response"/>
    <property type="evidence" value="ECO:0007669"/>
    <property type="project" value="InterPro"/>
</dbReference>
<dbReference type="PANTHER" id="PTHR46943:SF1">
    <property type="entry name" value="PENTRAXIN-RELATED PROTEIN PTX3"/>
    <property type="match status" value="1"/>
</dbReference>
<dbReference type="SMART" id="SM00560">
    <property type="entry name" value="LamGL"/>
    <property type="match status" value="3"/>
</dbReference>
<keyword evidence="4" id="KW-0812">Transmembrane</keyword>
<feature type="transmembrane region" description="Helical" evidence="4">
    <location>
        <begin position="6"/>
        <end position="25"/>
    </location>
</feature>
<dbReference type="SUPFAM" id="SSF49899">
    <property type="entry name" value="Concanavalin A-like lectins/glucanases"/>
    <property type="match status" value="3"/>
</dbReference>
<evidence type="ECO:0000313" key="7">
    <source>
        <dbReference type="Proteomes" id="UP000248924"/>
    </source>
</evidence>
<proteinExistence type="predicted"/>
<dbReference type="InterPro" id="IPR042837">
    <property type="entry name" value="PTX3"/>
</dbReference>
<evidence type="ECO:0000256" key="4">
    <source>
        <dbReference type="SAM" id="Phobius"/>
    </source>
</evidence>
<feature type="region of interest" description="Disordered" evidence="3">
    <location>
        <begin position="566"/>
        <end position="586"/>
    </location>
</feature>
<accession>A0A2W2FNM6</accession>